<sequence length="229" mass="26485">MTLLDPACVQKLKDEGRGYGGWHELFNIGLCAFIIVYSSRNSFLRNAYKWDLIPLIVAQLCESCLYVVYHAVPYADCYYYATRPWYLEGLVRGWFGLSICKHFVIMAMHYVFRFWPTFFWRRIAHLFVCIGVACNSMIGLYLTRTGQTNGSVFPVVMAVDSFMYAVSDITKHLLAFEFGKSGAYYLINSLDDLIFCLTGPLCIWALVWEKRRSIRSFENQNLNMAELKA</sequence>
<dbReference type="AlphaFoldDB" id="A0A2A6D1J5"/>
<protein>
    <submittedName>
        <fullName evidence="1">Uncharacterized protein</fullName>
    </submittedName>
</protein>
<organism evidence="1 2">
    <name type="scientific">Pristionchus pacificus</name>
    <name type="common">Parasitic nematode worm</name>
    <dbReference type="NCBI Taxonomy" id="54126"/>
    <lineage>
        <taxon>Eukaryota</taxon>
        <taxon>Metazoa</taxon>
        <taxon>Ecdysozoa</taxon>
        <taxon>Nematoda</taxon>
        <taxon>Chromadorea</taxon>
        <taxon>Rhabditida</taxon>
        <taxon>Rhabditina</taxon>
        <taxon>Diplogasteromorpha</taxon>
        <taxon>Diplogasteroidea</taxon>
        <taxon>Neodiplogasteridae</taxon>
        <taxon>Pristionchus</taxon>
    </lineage>
</organism>
<keyword evidence="2" id="KW-1185">Reference proteome</keyword>
<accession>A0A2A6D1J5</accession>
<gene>
    <name evidence="1" type="primary">WBGene00280671</name>
</gene>
<evidence type="ECO:0000313" key="2">
    <source>
        <dbReference type="Proteomes" id="UP000005239"/>
    </source>
</evidence>
<reference evidence="2" key="1">
    <citation type="journal article" date="2008" name="Nat. Genet.">
        <title>The Pristionchus pacificus genome provides a unique perspective on nematode lifestyle and parasitism.</title>
        <authorList>
            <person name="Dieterich C."/>
            <person name="Clifton S.W."/>
            <person name="Schuster L.N."/>
            <person name="Chinwalla A."/>
            <person name="Delehaunty K."/>
            <person name="Dinkelacker I."/>
            <person name="Fulton L."/>
            <person name="Fulton R."/>
            <person name="Godfrey J."/>
            <person name="Minx P."/>
            <person name="Mitreva M."/>
            <person name="Roeseler W."/>
            <person name="Tian H."/>
            <person name="Witte H."/>
            <person name="Yang S.P."/>
            <person name="Wilson R.K."/>
            <person name="Sommer R.J."/>
        </authorList>
    </citation>
    <scope>NUCLEOTIDE SEQUENCE [LARGE SCALE GENOMIC DNA]</scope>
    <source>
        <strain evidence="2">PS312</strain>
    </source>
</reference>
<name>A0A2A6D1J5_PRIPA</name>
<dbReference type="Proteomes" id="UP000005239">
    <property type="component" value="Unassembled WGS sequence"/>
</dbReference>
<dbReference type="EnsemblMetazoa" id="PPA42302.1">
    <property type="protein sequence ID" value="PPA42302.1"/>
    <property type="gene ID" value="WBGene00280671"/>
</dbReference>
<reference evidence="1" key="2">
    <citation type="submission" date="2022-06" db="UniProtKB">
        <authorList>
            <consortium name="EnsemblMetazoa"/>
        </authorList>
    </citation>
    <scope>IDENTIFICATION</scope>
    <source>
        <strain evidence="1">PS312</strain>
    </source>
</reference>
<accession>A0A8R1YWQ7</accession>
<proteinExistence type="predicted"/>
<evidence type="ECO:0000313" key="1">
    <source>
        <dbReference type="EnsemblMetazoa" id="PPA42302.1"/>
    </source>
</evidence>